<evidence type="ECO:0000256" key="6">
    <source>
        <dbReference type="PIRSR" id="PIRSR001430-2"/>
    </source>
</evidence>
<accession>A0A2T0BIC0</accession>
<comment type="catalytic activity">
    <reaction evidence="4 7">
        <text>uridine(38/39/40) in tRNA = pseudouridine(38/39/40) in tRNA</text>
        <dbReference type="Rhea" id="RHEA:22376"/>
        <dbReference type="Rhea" id="RHEA-COMP:10085"/>
        <dbReference type="Rhea" id="RHEA-COMP:10087"/>
        <dbReference type="ChEBI" id="CHEBI:65314"/>
        <dbReference type="ChEBI" id="CHEBI:65315"/>
        <dbReference type="EC" id="5.4.99.12"/>
    </reaction>
</comment>
<feature type="domain" description="Pseudouridine synthase I TruA alpha/beta" evidence="8">
    <location>
        <begin position="143"/>
        <end position="244"/>
    </location>
</feature>
<dbReference type="NCBIfam" id="TIGR00071">
    <property type="entry name" value="hisT_truA"/>
    <property type="match status" value="1"/>
</dbReference>
<dbReference type="HAMAP" id="MF_00171">
    <property type="entry name" value="TruA"/>
    <property type="match status" value="1"/>
</dbReference>
<dbReference type="AlphaFoldDB" id="A0A2T0BIC0"/>
<dbReference type="EC" id="5.4.99.12" evidence="4"/>
<dbReference type="PANTHER" id="PTHR11142:SF0">
    <property type="entry name" value="TRNA PSEUDOURIDINE SYNTHASE-LIKE 1"/>
    <property type="match status" value="1"/>
</dbReference>
<dbReference type="GO" id="GO:0160147">
    <property type="term" value="F:tRNA pseudouridine(38-40) synthase activity"/>
    <property type="evidence" value="ECO:0007669"/>
    <property type="project" value="UniProtKB-EC"/>
</dbReference>
<evidence type="ECO:0000256" key="7">
    <source>
        <dbReference type="RuleBase" id="RU003792"/>
    </source>
</evidence>
<dbReference type="InterPro" id="IPR020097">
    <property type="entry name" value="PsdUridine_synth_TruA_a/b_dom"/>
</dbReference>
<evidence type="ECO:0000256" key="4">
    <source>
        <dbReference type="HAMAP-Rule" id="MF_00171"/>
    </source>
</evidence>
<evidence type="ECO:0000259" key="8">
    <source>
        <dbReference type="Pfam" id="PF01416"/>
    </source>
</evidence>
<dbReference type="InterPro" id="IPR020103">
    <property type="entry name" value="PsdUridine_synth_cat_dom_sf"/>
</dbReference>
<dbReference type="RefSeq" id="WP_106058835.1">
    <property type="nucleotide sequence ID" value="NZ_PVXQ01000006.1"/>
</dbReference>
<feature type="binding site" evidence="4 6">
    <location>
        <position position="110"/>
    </location>
    <ligand>
        <name>substrate</name>
    </ligand>
</feature>
<evidence type="ECO:0000256" key="3">
    <source>
        <dbReference type="ARBA" id="ARBA00023235"/>
    </source>
</evidence>
<keyword evidence="2 4" id="KW-0819">tRNA processing</keyword>
<sequence>MKNVKLIIEYDGTNYCGWQKQKNNITVQGTLEKALNKATNERVDAIGSSRTDAGVHARGMVCNFITSSSIPAERFREAINRHLPSDVAIIKSEEVEESFHARYSSKGKSYSYTIINRYENVVIGKNFCCQVRENLDIDSMKMACKYFVGQHDFQAFQSKGSSVKTTIRTIDELCIEKEKDTIKIHVTADGFLYNMVRIIVGTLIQVGKGKIKADYVGNIIESLDRMKAGPCIKANGLVLEKVYY</sequence>
<dbReference type="Gene3D" id="3.30.70.660">
    <property type="entry name" value="Pseudouridine synthase I, catalytic domain, C-terminal subdomain"/>
    <property type="match status" value="1"/>
</dbReference>
<name>A0A2T0BIC0_9CLOT</name>
<evidence type="ECO:0000313" key="10">
    <source>
        <dbReference type="Proteomes" id="UP000239471"/>
    </source>
</evidence>
<comment type="similarity">
    <text evidence="1 4 7">Belongs to the tRNA pseudouridine synthase TruA family.</text>
</comment>
<keyword evidence="10" id="KW-1185">Reference proteome</keyword>
<dbReference type="GO" id="GO:0031119">
    <property type="term" value="P:tRNA pseudouridine synthesis"/>
    <property type="evidence" value="ECO:0007669"/>
    <property type="project" value="UniProtKB-UniRule"/>
</dbReference>
<dbReference type="InterPro" id="IPR020095">
    <property type="entry name" value="PsdUridine_synth_TruA_C"/>
</dbReference>
<protein>
    <recommendedName>
        <fullName evidence="4">tRNA pseudouridine synthase A</fullName>
        <ecNumber evidence="4">5.4.99.12</ecNumber>
    </recommendedName>
    <alternativeName>
        <fullName evidence="4">tRNA pseudouridine(38-40) synthase</fullName>
    </alternativeName>
    <alternativeName>
        <fullName evidence="4">tRNA pseudouridylate synthase I</fullName>
    </alternativeName>
    <alternativeName>
        <fullName evidence="4">tRNA-uridine isomerase I</fullName>
    </alternativeName>
</protein>
<dbReference type="Pfam" id="PF01416">
    <property type="entry name" value="PseudoU_synth_1"/>
    <property type="match status" value="2"/>
</dbReference>
<organism evidence="9 10">
    <name type="scientific">Clostridium vincentii</name>
    <dbReference type="NCBI Taxonomy" id="52704"/>
    <lineage>
        <taxon>Bacteria</taxon>
        <taxon>Bacillati</taxon>
        <taxon>Bacillota</taxon>
        <taxon>Clostridia</taxon>
        <taxon>Eubacteriales</taxon>
        <taxon>Clostridiaceae</taxon>
        <taxon>Clostridium</taxon>
    </lineage>
</organism>
<dbReference type="Gene3D" id="3.30.70.580">
    <property type="entry name" value="Pseudouridine synthase I, catalytic domain, N-terminal subdomain"/>
    <property type="match status" value="1"/>
</dbReference>
<dbReference type="InterPro" id="IPR020094">
    <property type="entry name" value="TruA/RsuA/RluB/E/F_N"/>
</dbReference>
<dbReference type="FunFam" id="3.30.70.580:FF:000001">
    <property type="entry name" value="tRNA pseudouridine synthase A"/>
    <property type="match status" value="1"/>
</dbReference>
<evidence type="ECO:0000256" key="2">
    <source>
        <dbReference type="ARBA" id="ARBA00022694"/>
    </source>
</evidence>
<gene>
    <name evidence="4 9" type="primary">truA</name>
    <name evidence="9" type="ORF">CLVI_08020</name>
</gene>
<comment type="subunit">
    <text evidence="4">Homodimer.</text>
</comment>
<reference evidence="9 10" key="1">
    <citation type="submission" date="2018-03" db="EMBL/GenBank/DDBJ databases">
        <title>Genome sequence of Clostridium vincentii DSM 10228.</title>
        <authorList>
            <person name="Poehlein A."/>
            <person name="Daniel R."/>
        </authorList>
    </citation>
    <scope>NUCLEOTIDE SEQUENCE [LARGE SCALE GENOMIC DNA]</scope>
    <source>
        <strain evidence="9 10">DSM 10228</strain>
    </source>
</reference>
<feature type="active site" description="Nucleophile" evidence="4 5">
    <location>
        <position position="52"/>
    </location>
</feature>
<comment type="caution">
    <text evidence="9">The sequence shown here is derived from an EMBL/GenBank/DDBJ whole genome shotgun (WGS) entry which is preliminary data.</text>
</comment>
<evidence type="ECO:0000256" key="1">
    <source>
        <dbReference type="ARBA" id="ARBA00009375"/>
    </source>
</evidence>
<dbReference type="GO" id="GO:0003723">
    <property type="term" value="F:RNA binding"/>
    <property type="evidence" value="ECO:0007669"/>
    <property type="project" value="InterPro"/>
</dbReference>
<dbReference type="Proteomes" id="UP000239471">
    <property type="component" value="Unassembled WGS sequence"/>
</dbReference>
<comment type="caution">
    <text evidence="4">Lacks conserved residue(s) required for the propagation of feature annotation.</text>
</comment>
<comment type="function">
    <text evidence="4">Formation of pseudouridine at positions 38, 39 and 40 in the anticodon stem and loop of transfer RNAs.</text>
</comment>
<feature type="domain" description="Pseudouridine synthase I TruA alpha/beta" evidence="8">
    <location>
        <begin position="7"/>
        <end position="104"/>
    </location>
</feature>
<dbReference type="PANTHER" id="PTHR11142">
    <property type="entry name" value="PSEUDOURIDYLATE SYNTHASE"/>
    <property type="match status" value="1"/>
</dbReference>
<dbReference type="CDD" id="cd02570">
    <property type="entry name" value="PseudoU_synth_EcTruA"/>
    <property type="match status" value="1"/>
</dbReference>
<dbReference type="PIRSF" id="PIRSF001430">
    <property type="entry name" value="tRNA_psdUrid_synth"/>
    <property type="match status" value="1"/>
</dbReference>
<dbReference type="InterPro" id="IPR001406">
    <property type="entry name" value="PsdUridine_synth_TruA"/>
</dbReference>
<evidence type="ECO:0000256" key="5">
    <source>
        <dbReference type="PIRSR" id="PIRSR001430-1"/>
    </source>
</evidence>
<dbReference type="OrthoDB" id="9811823at2"/>
<proteinExistence type="inferred from homology"/>
<dbReference type="SUPFAM" id="SSF55120">
    <property type="entry name" value="Pseudouridine synthase"/>
    <property type="match status" value="1"/>
</dbReference>
<dbReference type="EMBL" id="PVXQ01000006">
    <property type="protein sequence ID" value="PRR83552.1"/>
    <property type="molecule type" value="Genomic_DNA"/>
</dbReference>
<keyword evidence="3 4" id="KW-0413">Isomerase</keyword>
<evidence type="ECO:0000313" key="9">
    <source>
        <dbReference type="EMBL" id="PRR83552.1"/>
    </source>
</evidence>